<dbReference type="PANTHER" id="PTHR43731:SF14">
    <property type="entry name" value="PRESENILIN-ASSOCIATED RHOMBOID-LIKE PROTEIN, MITOCHONDRIAL"/>
    <property type="match status" value="1"/>
</dbReference>
<dbReference type="NCBIfam" id="TIGR03902">
    <property type="entry name" value="rhom_GG_sort"/>
    <property type="match status" value="1"/>
</dbReference>
<evidence type="ECO:0000256" key="2">
    <source>
        <dbReference type="ARBA" id="ARBA00009045"/>
    </source>
</evidence>
<feature type="transmembrane region" description="Helical" evidence="7">
    <location>
        <begin position="66"/>
        <end position="88"/>
    </location>
</feature>
<feature type="transmembrane region" description="Helical" evidence="7">
    <location>
        <begin position="121"/>
        <end position="138"/>
    </location>
</feature>
<accession>A0ABT1GBJ0</accession>
<keyword evidence="10" id="KW-1185">Reference proteome</keyword>
<feature type="domain" description="Peptidase S54 rhomboid" evidence="8">
    <location>
        <begin position="56"/>
        <end position="199"/>
    </location>
</feature>
<evidence type="ECO:0000259" key="8">
    <source>
        <dbReference type="Pfam" id="PF01694"/>
    </source>
</evidence>
<evidence type="ECO:0000256" key="6">
    <source>
        <dbReference type="ARBA" id="ARBA00023136"/>
    </source>
</evidence>
<evidence type="ECO:0000256" key="1">
    <source>
        <dbReference type="ARBA" id="ARBA00004141"/>
    </source>
</evidence>
<dbReference type="InterPro" id="IPR023826">
    <property type="entry name" value="Rhom-like_SP_proteobac"/>
</dbReference>
<dbReference type="SUPFAM" id="SSF144091">
    <property type="entry name" value="Rhomboid-like"/>
    <property type="match status" value="1"/>
</dbReference>
<comment type="subcellular location">
    <subcellularLocation>
        <location evidence="1">Membrane</location>
        <topology evidence="1">Multi-pass membrane protein</topology>
    </subcellularLocation>
</comment>
<evidence type="ECO:0000313" key="10">
    <source>
        <dbReference type="Proteomes" id="UP001523550"/>
    </source>
</evidence>
<feature type="transmembrane region" description="Helical" evidence="7">
    <location>
        <begin position="181"/>
        <end position="198"/>
    </location>
</feature>
<dbReference type="Gene3D" id="1.20.1540.10">
    <property type="entry name" value="Rhomboid-like"/>
    <property type="match status" value="1"/>
</dbReference>
<keyword evidence="4" id="KW-0378">Hydrolase</keyword>
<dbReference type="PANTHER" id="PTHR43731">
    <property type="entry name" value="RHOMBOID PROTEASE"/>
    <property type="match status" value="1"/>
</dbReference>
<dbReference type="InterPro" id="IPR050925">
    <property type="entry name" value="Rhomboid_protease_S54"/>
</dbReference>
<keyword evidence="3 7" id="KW-0812">Transmembrane</keyword>
<keyword evidence="9" id="KW-0645">Protease</keyword>
<comment type="similarity">
    <text evidence="2">Belongs to the peptidase S54 family.</text>
</comment>
<feature type="transmembrane region" description="Helical" evidence="7">
    <location>
        <begin position="21"/>
        <end position="39"/>
    </location>
</feature>
<dbReference type="EMBL" id="JALJYF010000003">
    <property type="protein sequence ID" value="MCP1728649.1"/>
    <property type="molecule type" value="Genomic_DNA"/>
</dbReference>
<evidence type="ECO:0000256" key="7">
    <source>
        <dbReference type="SAM" id="Phobius"/>
    </source>
</evidence>
<evidence type="ECO:0000256" key="3">
    <source>
        <dbReference type="ARBA" id="ARBA00022692"/>
    </source>
</evidence>
<feature type="transmembrane region" description="Helical" evidence="7">
    <location>
        <begin position="145"/>
        <end position="161"/>
    </location>
</feature>
<evidence type="ECO:0000313" key="9">
    <source>
        <dbReference type="EMBL" id="MCP1728649.1"/>
    </source>
</evidence>
<organism evidence="9 10">
    <name type="scientific">Natronospira proteinivora</name>
    <dbReference type="NCBI Taxonomy" id="1807133"/>
    <lineage>
        <taxon>Bacteria</taxon>
        <taxon>Pseudomonadati</taxon>
        <taxon>Pseudomonadota</taxon>
        <taxon>Gammaproteobacteria</taxon>
        <taxon>Natronospirales</taxon>
        <taxon>Natronospiraceae</taxon>
        <taxon>Natronospira</taxon>
    </lineage>
</organism>
<gene>
    <name evidence="9" type="ORF">J2T60_002663</name>
</gene>
<evidence type="ECO:0000256" key="5">
    <source>
        <dbReference type="ARBA" id="ARBA00022989"/>
    </source>
</evidence>
<dbReference type="RefSeq" id="WP_253451285.1">
    <property type="nucleotide sequence ID" value="NZ_JALJYF010000003.1"/>
</dbReference>
<dbReference type="Pfam" id="PF01694">
    <property type="entry name" value="Rhomboid"/>
    <property type="match status" value="1"/>
</dbReference>
<dbReference type="GO" id="GO:0006508">
    <property type="term" value="P:proteolysis"/>
    <property type="evidence" value="ECO:0007669"/>
    <property type="project" value="UniProtKB-KW"/>
</dbReference>
<dbReference type="GO" id="GO:0008233">
    <property type="term" value="F:peptidase activity"/>
    <property type="evidence" value="ECO:0007669"/>
    <property type="project" value="UniProtKB-KW"/>
</dbReference>
<keyword evidence="6 7" id="KW-0472">Membrane</keyword>
<protein>
    <submittedName>
        <fullName evidence="9">Rhomboid family GlyGly-CTERM serine protease</fullName>
    </submittedName>
</protein>
<feature type="transmembrane region" description="Helical" evidence="7">
    <location>
        <begin position="95"/>
        <end position="115"/>
    </location>
</feature>
<dbReference type="InterPro" id="IPR022764">
    <property type="entry name" value="Peptidase_S54_rhomboid_dom"/>
</dbReference>
<evidence type="ECO:0000256" key="4">
    <source>
        <dbReference type="ARBA" id="ARBA00022801"/>
    </source>
</evidence>
<dbReference type="Proteomes" id="UP001523550">
    <property type="component" value="Unassembled WGS sequence"/>
</dbReference>
<sequence>MKWMPQRLPFSALPEGQGRRLIGVLLLLALPAALMAWLGETAQNLFAYQRDAIQDGQWWRWLSGHWVHFSLEHLMMNLLGLLLLGWLVTGWLGTTNLFFCALVGAVGISAGFWFFYPELQLYVGLSGVCAAVWAAGAVAGIRCRALLAAALFLLLVVRLILDFTSPLSEMSATAIQGQVVVEAHLYGAIVGACFALFLPRRWLGAAMPPEQ</sequence>
<keyword evidence="5 7" id="KW-1133">Transmembrane helix</keyword>
<proteinExistence type="inferred from homology"/>
<comment type="caution">
    <text evidence="9">The sequence shown here is derived from an EMBL/GenBank/DDBJ whole genome shotgun (WGS) entry which is preliminary data.</text>
</comment>
<name>A0ABT1GBJ0_9GAMM</name>
<reference evidence="9 10" key="1">
    <citation type="submission" date="2022-03" db="EMBL/GenBank/DDBJ databases">
        <title>Genomic Encyclopedia of Type Strains, Phase III (KMG-III): the genomes of soil and plant-associated and newly described type strains.</title>
        <authorList>
            <person name="Whitman W."/>
        </authorList>
    </citation>
    <scope>NUCLEOTIDE SEQUENCE [LARGE SCALE GENOMIC DNA]</scope>
    <source>
        <strain evidence="9 10">BSker1</strain>
    </source>
</reference>
<dbReference type="InterPro" id="IPR035952">
    <property type="entry name" value="Rhomboid-like_sf"/>
</dbReference>